<protein>
    <submittedName>
        <fullName evidence="1">Uncharacterized protein</fullName>
    </submittedName>
</protein>
<gene>
    <name evidence="1" type="ORF">UTRI_05233</name>
</gene>
<organism evidence="1 2">
    <name type="scientific">Ustilago trichophora</name>
    <dbReference type="NCBI Taxonomy" id="86804"/>
    <lineage>
        <taxon>Eukaryota</taxon>
        <taxon>Fungi</taxon>
        <taxon>Dikarya</taxon>
        <taxon>Basidiomycota</taxon>
        <taxon>Ustilaginomycotina</taxon>
        <taxon>Ustilaginomycetes</taxon>
        <taxon>Ustilaginales</taxon>
        <taxon>Ustilaginaceae</taxon>
        <taxon>Ustilago</taxon>
    </lineage>
</organism>
<reference evidence="1 2" key="1">
    <citation type="submission" date="2018-03" db="EMBL/GenBank/DDBJ databases">
        <authorList>
            <person name="Guldener U."/>
        </authorList>
    </citation>
    <scope>NUCLEOTIDE SEQUENCE [LARGE SCALE GENOMIC DNA]</scope>
    <source>
        <strain evidence="1 2">NBRC100155</strain>
    </source>
</reference>
<dbReference type="Proteomes" id="UP000324022">
    <property type="component" value="Unassembled WGS sequence"/>
</dbReference>
<accession>A0A5C3ELT9</accession>
<keyword evidence="2" id="KW-1185">Reference proteome</keyword>
<sequence>MTVDFVTLLGGVASATSLLRACLAYVGETRLVDAVSVRPSGAALRPHFADFLQPIPLRTAELQTGPVAEDERDIYKIKRFVLAMSCLSLSMLGCADASIPSGSPSADWLK</sequence>
<evidence type="ECO:0000313" key="1">
    <source>
        <dbReference type="EMBL" id="SPO30616.1"/>
    </source>
</evidence>
<name>A0A5C3ELT9_9BASI</name>
<dbReference type="AlphaFoldDB" id="A0A5C3ELT9"/>
<evidence type="ECO:0000313" key="2">
    <source>
        <dbReference type="Proteomes" id="UP000324022"/>
    </source>
</evidence>
<proteinExistence type="predicted"/>
<dbReference type="EMBL" id="OOIN01000034">
    <property type="protein sequence ID" value="SPO30616.1"/>
    <property type="molecule type" value="Genomic_DNA"/>
</dbReference>